<feature type="transmembrane region" description="Helical" evidence="1">
    <location>
        <begin position="352"/>
        <end position="374"/>
    </location>
</feature>
<dbReference type="PANTHER" id="PTHR35043:SF7">
    <property type="entry name" value="TRANSCRIPTION FACTOR DOMAIN-CONTAINING PROTEIN"/>
    <property type="match status" value="1"/>
</dbReference>
<dbReference type="AlphaFoldDB" id="A0AAD7EHH1"/>
<feature type="transmembrane region" description="Helical" evidence="1">
    <location>
        <begin position="99"/>
        <end position="117"/>
    </location>
</feature>
<dbReference type="Proteomes" id="UP001218218">
    <property type="component" value="Unassembled WGS sequence"/>
</dbReference>
<keyword evidence="2" id="KW-0732">Signal</keyword>
<sequence length="459" mass="52416">MILLLLVYYIGQATFADSRPIDGDDTFPPSIAARASSSSCPNAEHCRTTWNILWSCLATIFSCTWVAVHPNIPRPVNTRDMWLVQRWWHYLWEFLSNRMLLFIIALLVPEYILAWAIRQRSRAQEIARDHEDSNWTVTHGFFVIMGGFHLFEPLSHTPEEAGRQLQRASVADQPNSPISADTFHLPPGGPIHDPHEGHQPIRMLTESDLFRSHNDYQFIVPTEDEIKDQGKSDWLAKSFALVQTTWFLTQCIARGIQNLAITELEIVAGAYAMMNFAIYFFWWKKPLNIGCPVRVIDRQGEPPQRTRVRRHLEETALEYALHVMVGNQDNKFDWRRMPSASMFWSDCTDVGIIAGAVDITLFFGLNFGVIHCLAWPFSSTLWRISSVAMIAITWTVGLVSLWGKTRERVDLPIIGGLCFSAFLYISGRVITLTLAFTTLRSLPATAYETVQWTTFIPHV</sequence>
<dbReference type="EMBL" id="JARIHO010000050">
    <property type="protein sequence ID" value="KAJ7321537.1"/>
    <property type="molecule type" value="Genomic_DNA"/>
</dbReference>
<protein>
    <submittedName>
        <fullName evidence="3">Uncharacterized protein</fullName>
    </submittedName>
</protein>
<evidence type="ECO:0000313" key="4">
    <source>
        <dbReference type="Proteomes" id="UP001218218"/>
    </source>
</evidence>
<feature type="transmembrane region" description="Helical" evidence="1">
    <location>
        <begin position="264"/>
        <end position="282"/>
    </location>
</feature>
<feature type="chain" id="PRO_5042129427" evidence="2">
    <location>
        <begin position="19"/>
        <end position="459"/>
    </location>
</feature>
<organism evidence="3 4">
    <name type="scientific">Mycena albidolilacea</name>
    <dbReference type="NCBI Taxonomy" id="1033008"/>
    <lineage>
        <taxon>Eukaryota</taxon>
        <taxon>Fungi</taxon>
        <taxon>Dikarya</taxon>
        <taxon>Basidiomycota</taxon>
        <taxon>Agaricomycotina</taxon>
        <taxon>Agaricomycetes</taxon>
        <taxon>Agaricomycetidae</taxon>
        <taxon>Agaricales</taxon>
        <taxon>Marasmiineae</taxon>
        <taxon>Mycenaceae</taxon>
        <taxon>Mycena</taxon>
    </lineage>
</organism>
<comment type="caution">
    <text evidence="3">The sequence shown here is derived from an EMBL/GenBank/DDBJ whole genome shotgun (WGS) entry which is preliminary data.</text>
</comment>
<keyword evidence="1" id="KW-1133">Transmembrane helix</keyword>
<reference evidence="3" key="1">
    <citation type="submission" date="2023-03" db="EMBL/GenBank/DDBJ databases">
        <title>Massive genome expansion in bonnet fungi (Mycena s.s.) driven by repeated elements and novel gene families across ecological guilds.</title>
        <authorList>
            <consortium name="Lawrence Berkeley National Laboratory"/>
            <person name="Harder C.B."/>
            <person name="Miyauchi S."/>
            <person name="Viragh M."/>
            <person name="Kuo A."/>
            <person name="Thoen E."/>
            <person name="Andreopoulos B."/>
            <person name="Lu D."/>
            <person name="Skrede I."/>
            <person name="Drula E."/>
            <person name="Henrissat B."/>
            <person name="Morin E."/>
            <person name="Kohler A."/>
            <person name="Barry K."/>
            <person name="LaButti K."/>
            <person name="Morin E."/>
            <person name="Salamov A."/>
            <person name="Lipzen A."/>
            <person name="Mereny Z."/>
            <person name="Hegedus B."/>
            <person name="Baldrian P."/>
            <person name="Stursova M."/>
            <person name="Weitz H."/>
            <person name="Taylor A."/>
            <person name="Grigoriev I.V."/>
            <person name="Nagy L.G."/>
            <person name="Martin F."/>
            <person name="Kauserud H."/>
        </authorList>
    </citation>
    <scope>NUCLEOTIDE SEQUENCE</scope>
    <source>
        <strain evidence="3">CBHHK002</strain>
    </source>
</reference>
<accession>A0AAD7EHH1</accession>
<keyword evidence="4" id="KW-1185">Reference proteome</keyword>
<gene>
    <name evidence="3" type="ORF">DFH08DRAFT_753632</name>
</gene>
<dbReference type="PANTHER" id="PTHR35043">
    <property type="entry name" value="TRANSCRIPTION FACTOR DOMAIN-CONTAINING PROTEIN"/>
    <property type="match status" value="1"/>
</dbReference>
<feature type="transmembrane region" description="Helical" evidence="1">
    <location>
        <begin position="414"/>
        <end position="436"/>
    </location>
</feature>
<keyword evidence="1" id="KW-0472">Membrane</keyword>
<proteinExistence type="predicted"/>
<feature type="signal peptide" evidence="2">
    <location>
        <begin position="1"/>
        <end position="18"/>
    </location>
</feature>
<keyword evidence="1" id="KW-0812">Transmembrane</keyword>
<name>A0AAD7EHH1_9AGAR</name>
<evidence type="ECO:0000256" key="2">
    <source>
        <dbReference type="SAM" id="SignalP"/>
    </source>
</evidence>
<evidence type="ECO:0000313" key="3">
    <source>
        <dbReference type="EMBL" id="KAJ7321537.1"/>
    </source>
</evidence>
<evidence type="ECO:0000256" key="1">
    <source>
        <dbReference type="SAM" id="Phobius"/>
    </source>
</evidence>
<feature type="transmembrane region" description="Helical" evidence="1">
    <location>
        <begin position="381"/>
        <end position="402"/>
    </location>
</feature>